<evidence type="ECO:0000313" key="1">
    <source>
        <dbReference type="EMBL" id="GAL93950.1"/>
    </source>
</evidence>
<gene>
    <name evidence="1" type="ORF">N44_02530</name>
</gene>
<proteinExistence type="predicted"/>
<dbReference type="Proteomes" id="UP000030321">
    <property type="component" value="Unassembled WGS sequence"/>
</dbReference>
<dbReference type="EMBL" id="BBPA01000051">
    <property type="protein sequence ID" value="GAL93950.1"/>
    <property type="molecule type" value="Genomic_DNA"/>
</dbReference>
<name>A0A0A1VW71_MICAE</name>
<evidence type="ECO:0000313" key="2">
    <source>
        <dbReference type="Proteomes" id="UP000030321"/>
    </source>
</evidence>
<comment type="caution">
    <text evidence="1">The sequence shown here is derived from an EMBL/GenBank/DDBJ whole genome shotgun (WGS) entry which is preliminary data.</text>
</comment>
<organism evidence="1 2">
    <name type="scientific">Microcystis aeruginosa NIES-44</name>
    <dbReference type="NCBI Taxonomy" id="449439"/>
    <lineage>
        <taxon>Bacteria</taxon>
        <taxon>Bacillati</taxon>
        <taxon>Cyanobacteriota</taxon>
        <taxon>Cyanophyceae</taxon>
        <taxon>Oscillatoriophycideae</taxon>
        <taxon>Chroococcales</taxon>
        <taxon>Microcystaceae</taxon>
        <taxon>Microcystis</taxon>
    </lineage>
</organism>
<sequence length="37" mass="4202">MLEQGKTIHNLGVNHTIKNVFGISILDQINLELNRVE</sequence>
<protein>
    <submittedName>
        <fullName evidence="1">Uncharacterized protein</fullName>
    </submittedName>
</protein>
<reference evidence="2" key="1">
    <citation type="journal article" date="2015" name="Genome">
        <title>Whole Genome Sequence of the Non-Microcystin-Producing Microcystis aeruginosa Strain NIES-44.</title>
        <authorList>
            <person name="Okano K."/>
            <person name="Miyata N."/>
            <person name="Ozaki Y."/>
        </authorList>
    </citation>
    <scope>NUCLEOTIDE SEQUENCE [LARGE SCALE GENOMIC DNA]</scope>
    <source>
        <strain evidence="2">NIES-44</strain>
    </source>
</reference>
<dbReference type="AlphaFoldDB" id="A0A0A1VW71"/>
<accession>A0A0A1VW71</accession>